<comment type="similarity">
    <text evidence="1">Belongs to the carotenoid oxygenase family.</text>
</comment>
<dbReference type="GO" id="GO:0010436">
    <property type="term" value="F:carotenoid dioxygenase activity"/>
    <property type="evidence" value="ECO:0007669"/>
    <property type="project" value="TreeGrafter"/>
</dbReference>
<evidence type="ECO:0000256" key="2">
    <source>
        <dbReference type="ARBA" id="ARBA00022723"/>
    </source>
</evidence>
<feature type="binding site" evidence="5">
    <location>
        <position position="184"/>
    </location>
    <ligand>
        <name>Fe cation</name>
        <dbReference type="ChEBI" id="CHEBI:24875"/>
        <note>catalytic</note>
    </ligand>
</feature>
<evidence type="ECO:0000256" key="4">
    <source>
        <dbReference type="ARBA" id="ARBA00023004"/>
    </source>
</evidence>
<dbReference type="PANTHER" id="PTHR10543:SF89">
    <property type="entry name" value="CAROTENOID 9,10(9',10')-CLEAVAGE DIOXYGENASE 1"/>
    <property type="match status" value="1"/>
</dbReference>
<dbReference type="AlphaFoldDB" id="A0A139AG79"/>
<accession>A0A139AG79</accession>
<feature type="binding site" evidence="5">
    <location>
        <position position="313"/>
    </location>
    <ligand>
        <name>Fe cation</name>
        <dbReference type="ChEBI" id="CHEBI:24875"/>
        <note>catalytic</note>
    </ligand>
</feature>
<proteinExistence type="inferred from homology"/>
<evidence type="ECO:0000256" key="1">
    <source>
        <dbReference type="ARBA" id="ARBA00006787"/>
    </source>
</evidence>
<name>A0A139AG79_GONPJ</name>
<dbReference type="GO" id="GO:0046872">
    <property type="term" value="F:metal ion binding"/>
    <property type="evidence" value="ECO:0007669"/>
    <property type="project" value="UniProtKB-KW"/>
</dbReference>
<dbReference type="STRING" id="1344416.A0A139AG79"/>
<evidence type="ECO:0000256" key="3">
    <source>
        <dbReference type="ARBA" id="ARBA00023002"/>
    </source>
</evidence>
<evidence type="ECO:0000313" key="7">
    <source>
        <dbReference type="Proteomes" id="UP000070544"/>
    </source>
</evidence>
<sequence>MKHPYLEGNFYPQHEELSDAPCTVIEGTVPECLKGGMYIRNGSNPLHVVEGMSYHWFDGDGQLHAVRIEGEKVVYTNKFVQTVKYKLEKHLGMPSVTSIADLLGPLSTKMVAKLTRSAALYQLAIGSPGDVMTRTNTANTALVYHDGRLLALMEQGPATHMLMPTLETAGVFDYHGAAPRFTAHPKVDPRTGQMFFFSIDAPVSVSNFSWPLIKYYTVSSTGTLTTPRGIDIPLRFPIMMHDFVVTEKHAVVWDHPLVFSLPGGTTTGSRPAEVLSWRPELGTRIGVFPRSQHGSVLSEQVRWFNVDTCAVIHTATGWEEKEGGEVVLVAPRATTFDLRAMAGVEGASIGEIGQLHMWRLCLKTGKVDERSLDTTLSADFPVTNSNYACRRARYVYEGVAAGEGSIKIGGIVKFDLDAATSNPTPQLLSGEKLADRKVIKYPPGVYGGEAVFVPRKTSLSGTEEVEDDGFLVVFVRNEEAETSELHVYDAKSMDAKPVARITLPHRVPFGFHGLWVTQEQIEKQRSADVETVKKSGTKPIPNMGVVTRSLARLIGVLSK</sequence>
<keyword evidence="3" id="KW-0560">Oxidoreductase</keyword>
<dbReference type="EMBL" id="KQ965759">
    <property type="protein sequence ID" value="KXS15832.1"/>
    <property type="molecule type" value="Genomic_DNA"/>
</dbReference>
<keyword evidence="7" id="KW-1185">Reference proteome</keyword>
<evidence type="ECO:0000256" key="5">
    <source>
        <dbReference type="PIRSR" id="PIRSR604294-1"/>
    </source>
</evidence>
<comment type="cofactor">
    <cofactor evidence="5">
        <name>Fe(2+)</name>
        <dbReference type="ChEBI" id="CHEBI:29033"/>
    </cofactor>
    <text evidence="5">Binds 1 Fe(2+) ion per subunit.</text>
</comment>
<keyword evidence="2 5" id="KW-0479">Metal-binding</keyword>
<feature type="binding site" evidence="5">
    <location>
        <position position="241"/>
    </location>
    <ligand>
        <name>Fe cation</name>
        <dbReference type="ChEBI" id="CHEBI:24875"/>
        <note>catalytic</note>
    </ligand>
</feature>
<feature type="binding site" evidence="5">
    <location>
        <position position="512"/>
    </location>
    <ligand>
        <name>Fe cation</name>
        <dbReference type="ChEBI" id="CHEBI:24875"/>
        <note>catalytic</note>
    </ligand>
</feature>
<dbReference type="OMA" id="TVGWYNG"/>
<dbReference type="Pfam" id="PF03055">
    <property type="entry name" value="RPE65"/>
    <property type="match status" value="1"/>
</dbReference>
<dbReference type="GO" id="GO:0016121">
    <property type="term" value="P:carotene catabolic process"/>
    <property type="evidence" value="ECO:0007669"/>
    <property type="project" value="TreeGrafter"/>
</dbReference>
<dbReference type="PANTHER" id="PTHR10543">
    <property type="entry name" value="BETA-CAROTENE DIOXYGENASE"/>
    <property type="match status" value="1"/>
</dbReference>
<organism evidence="6 7">
    <name type="scientific">Gonapodya prolifera (strain JEL478)</name>
    <name type="common">Monoblepharis prolifera</name>
    <dbReference type="NCBI Taxonomy" id="1344416"/>
    <lineage>
        <taxon>Eukaryota</taxon>
        <taxon>Fungi</taxon>
        <taxon>Fungi incertae sedis</taxon>
        <taxon>Chytridiomycota</taxon>
        <taxon>Chytridiomycota incertae sedis</taxon>
        <taxon>Monoblepharidomycetes</taxon>
        <taxon>Monoblepharidales</taxon>
        <taxon>Gonapodyaceae</taxon>
        <taxon>Gonapodya</taxon>
    </lineage>
</organism>
<dbReference type="OrthoDB" id="1069523at2759"/>
<dbReference type="InterPro" id="IPR004294">
    <property type="entry name" value="Carotenoid_Oase"/>
</dbReference>
<evidence type="ECO:0000313" key="6">
    <source>
        <dbReference type="EMBL" id="KXS15832.1"/>
    </source>
</evidence>
<reference evidence="6 7" key="1">
    <citation type="journal article" date="2015" name="Genome Biol. Evol.">
        <title>Phylogenomic analyses indicate that early fungi evolved digesting cell walls of algal ancestors of land plants.</title>
        <authorList>
            <person name="Chang Y."/>
            <person name="Wang S."/>
            <person name="Sekimoto S."/>
            <person name="Aerts A.L."/>
            <person name="Choi C."/>
            <person name="Clum A."/>
            <person name="LaButti K.M."/>
            <person name="Lindquist E.A."/>
            <person name="Yee Ngan C."/>
            <person name="Ohm R.A."/>
            <person name="Salamov A.A."/>
            <person name="Grigoriev I.V."/>
            <person name="Spatafora J.W."/>
            <person name="Berbee M.L."/>
        </authorList>
    </citation>
    <scope>NUCLEOTIDE SEQUENCE [LARGE SCALE GENOMIC DNA]</scope>
    <source>
        <strain evidence="6 7">JEL478</strain>
    </source>
</reference>
<gene>
    <name evidence="6" type="ORF">M427DRAFT_145339</name>
</gene>
<keyword evidence="4 5" id="KW-0408">Iron</keyword>
<dbReference type="Proteomes" id="UP000070544">
    <property type="component" value="Unassembled WGS sequence"/>
</dbReference>
<protein>
    <submittedName>
        <fullName evidence="6">Carotenoid oxygenase</fullName>
    </submittedName>
</protein>